<dbReference type="EMBL" id="UGPG01000002">
    <property type="protein sequence ID" value="STY85532.1"/>
    <property type="molecule type" value="Genomic_DNA"/>
</dbReference>
<dbReference type="RefSeq" id="WP_003759252.1">
    <property type="nucleotide sequence ID" value="NC_014496.1"/>
</dbReference>
<evidence type="ECO:0000313" key="3">
    <source>
        <dbReference type="Proteomes" id="UP000254879"/>
    </source>
</evidence>
<dbReference type="Proteomes" id="UP000254879">
    <property type="component" value="Unassembled WGS sequence"/>
</dbReference>
<dbReference type="EMBL" id="UGPG01000002">
    <property type="protein sequence ID" value="STY85521.1"/>
    <property type="molecule type" value="Genomic_DNA"/>
</dbReference>
<sequence>MLQNDLKVSITNVASTAAKNIAKAMNMKQPELHRFTVIHRDNLSIILINYPIQHLEYNYIGYMVRSFEADEIEELIIITSDIRFIQDSMLWKQLLQQTIEKGWEF</sequence>
<name>A0A378PH49_LISGR</name>
<protein>
    <submittedName>
        <fullName evidence="1">Uncharacterized protein</fullName>
    </submittedName>
</protein>
<proteinExistence type="predicted"/>
<organism evidence="1 3">
    <name type="scientific">Listeria grayi</name>
    <name type="common">Listeria murrayi</name>
    <dbReference type="NCBI Taxonomy" id="1641"/>
    <lineage>
        <taxon>Bacteria</taxon>
        <taxon>Bacillati</taxon>
        <taxon>Bacillota</taxon>
        <taxon>Bacilli</taxon>
        <taxon>Bacillales</taxon>
        <taxon>Listeriaceae</taxon>
        <taxon>Listeria</taxon>
    </lineage>
</organism>
<reference evidence="1 3" key="1">
    <citation type="submission" date="2018-06" db="EMBL/GenBank/DDBJ databases">
        <authorList>
            <consortium name="Pathogen Informatics"/>
            <person name="Doyle S."/>
        </authorList>
    </citation>
    <scope>NUCLEOTIDE SEQUENCE [LARGE SCALE GENOMIC DNA]</scope>
    <source>
        <strain evidence="3">NCTC 10815</strain>
        <strain evidence="1">NCTC10815</strain>
    </source>
</reference>
<dbReference type="AlphaFoldDB" id="A0A378PH49"/>
<evidence type="ECO:0000313" key="1">
    <source>
        <dbReference type="EMBL" id="STY85521.1"/>
    </source>
</evidence>
<gene>
    <name evidence="1" type="ORF">NCTC10815_03081</name>
    <name evidence="2" type="ORF">NCTC10815_03092</name>
</gene>
<accession>A0A378PH49</accession>
<evidence type="ECO:0000313" key="2">
    <source>
        <dbReference type="EMBL" id="STY85532.1"/>
    </source>
</evidence>